<dbReference type="RefSeq" id="WP_188461615.1">
    <property type="nucleotide sequence ID" value="NZ_BAABHU010000003.1"/>
</dbReference>
<keyword evidence="2" id="KW-1185">Reference proteome</keyword>
<reference evidence="2" key="1">
    <citation type="journal article" date="2019" name="Int. J. Syst. Evol. Microbiol.">
        <title>The Global Catalogue of Microorganisms (GCM) 10K type strain sequencing project: providing services to taxonomists for standard genome sequencing and annotation.</title>
        <authorList>
            <consortium name="The Broad Institute Genomics Platform"/>
            <consortium name="The Broad Institute Genome Sequencing Center for Infectious Disease"/>
            <person name="Wu L."/>
            <person name="Ma J."/>
        </authorList>
    </citation>
    <scope>NUCLEOTIDE SEQUENCE [LARGE SCALE GENOMIC DNA]</scope>
    <source>
        <strain evidence="2">CGMCC 1.10832</strain>
    </source>
</reference>
<evidence type="ECO:0000313" key="1">
    <source>
        <dbReference type="EMBL" id="GGC29567.1"/>
    </source>
</evidence>
<evidence type="ECO:0000313" key="2">
    <source>
        <dbReference type="Proteomes" id="UP000636010"/>
    </source>
</evidence>
<dbReference type="EMBL" id="BMEC01000003">
    <property type="protein sequence ID" value="GGC29567.1"/>
    <property type="molecule type" value="Genomic_DNA"/>
</dbReference>
<sequence length="91" mass="10587">MENYIFQIAIENDEFVSLDTTSNNYYRYYSYQELDTIAVRLIVSSEFGSDTSKISIFNTSLFTPIILSDAYSTENFIGFKFKNESKHSKAY</sequence>
<accession>A0ABQ1LTT6</accession>
<gene>
    <name evidence="1" type="ORF">GCM10011506_13750</name>
</gene>
<dbReference type="Proteomes" id="UP000636010">
    <property type="component" value="Unassembled WGS sequence"/>
</dbReference>
<proteinExistence type="predicted"/>
<comment type="caution">
    <text evidence="1">The sequence shown here is derived from an EMBL/GenBank/DDBJ whole genome shotgun (WGS) entry which is preliminary data.</text>
</comment>
<organism evidence="1 2">
    <name type="scientific">Marivirga lumbricoides</name>
    <dbReference type="NCBI Taxonomy" id="1046115"/>
    <lineage>
        <taxon>Bacteria</taxon>
        <taxon>Pseudomonadati</taxon>
        <taxon>Bacteroidota</taxon>
        <taxon>Cytophagia</taxon>
        <taxon>Cytophagales</taxon>
        <taxon>Marivirgaceae</taxon>
        <taxon>Marivirga</taxon>
    </lineage>
</organism>
<protein>
    <submittedName>
        <fullName evidence="1">Uncharacterized protein</fullName>
    </submittedName>
</protein>
<name>A0ABQ1LTT6_9BACT</name>